<comment type="caution">
    <text evidence="1">The sequence shown here is derived from an EMBL/GenBank/DDBJ whole genome shotgun (WGS) entry which is preliminary data.</text>
</comment>
<evidence type="ECO:0000313" key="2">
    <source>
        <dbReference type="Proteomes" id="UP001153331"/>
    </source>
</evidence>
<gene>
    <name evidence="1" type="ORF">OPT61_g3572</name>
</gene>
<sequence>MDDKEETNEPLDLVRLCIDEIVLVKLRGDRELKGRLHAYDSHCNLVLGDVEETIFVAEEEDDDQEPRVRTVKKQSEMLGPDRTGGRRIAVSLAVEPSSKRNTLSQKEERDATTHGPAVHRHIEIPERWHGEAEHQSLHELDEV</sequence>
<dbReference type="EMBL" id="JAPHNI010000185">
    <property type="protein sequence ID" value="KAJ8114584.1"/>
    <property type="molecule type" value="Genomic_DNA"/>
</dbReference>
<proteinExistence type="predicted"/>
<accession>A0ACC2IHG6</accession>
<evidence type="ECO:0000313" key="1">
    <source>
        <dbReference type="EMBL" id="KAJ8114584.1"/>
    </source>
</evidence>
<reference evidence="1" key="1">
    <citation type="submission" date="2022-11" db="EMBL/GenBank/DDBJ databases">
        <title>Genome Sequence of Boeremia exigua.</title>
        <authorList>
            <person name="Buettner E."/>
        </authorList>
    </citation>
    <scope>NUCLEOTIDE SEQUENCE</scope>
    <source>
        <strain evidence="1">CU02</strain>
    </source>
</reference>
<protein>
    <submittedName>
        <fullName evidence="1">Uncharacterized protein</fullName>
    </submittedName>
</protein>
<dbReference type="Proteomes" id="UP001153331">
    <property type="component" value="Unassembled WGS sequence"/>
</dbReference>
<organism evidence="1 2">
    <name type="scientific">Boeremia exigua</name>
    <dbReference type="NCBI Taxonomy" id="749465"/>
    <lineage>
        <taxon>Eukaryota</taxon>
        <taxon>Fungi</taxon>
        <taxon>Dikarya</taxon>
        <taxon>Ascomycota</taxon>
        <taxon>Pezizomycotina</taxon>
        <taxon>Dothideomycetes</taxon>
        <taxon>Pleosporomycetidae</taxon>
        <taxon>Pleosporales</taxon>
        <taxon>Pleosporineae</taxon>
        <taxon>Didymellaceae</taxon>
        <taxon>Boeremia</taxon>
    </lineage>
</organism>
<name>A0ACC2IHG6_9PLEO</name>
<keyword evidence="2" id="KW-1185">Reference proteome</keyword>